<accession>A0A9Q0MZN4</accession>
<feature type="non-terminal residue" evidence="2">
    <location>
        <position position="336"/>
    </location>
</feature>
<name>A0A9Q0MZN4_9DIPT</name>
<evidence type="ECO:0000313" key="3">
    <source>
        <dbReference type="Proteomes" id="UP001151699"/>
    </source>
</evidence>
<dbReference type="OrthoDB" id="6381952at2759"/>
<sequence>DDDDEDDDVSPSTGIVQQPASQPSAPTSVAEDIVAADYPAAEADAVYDDEQPIEEAGVQVLDTAPGDTVKEPSALKGNTDPIPDILINKYNRFVDGIFGRINKILKRSYDPTIRRTKTSQKSRTSPNPSDINAPRVERDVNGVEQPTVGIPDPFLTASSKVLPLETRTVSTKKTNEKRLTKRTKTKSQTKQASKKQEEREGAHGVLYGLSTLTRHGNVRVNAGADYTTVKSNFILGPLVLKVEKAFGRGAKRELKSATATTTEMIGRINLRIVNGAATLHSIKVQQPKQVQVDSADNHDKTRKFVWKKSSHIAQVVSQQLTSAARSMLEPPPSTNM</sequence>
<feature type="non-terminal residue" evidence="2">
    <location>
        <position position="1"/>
    </location>
</feature>
<protein>
    <submittedName>
        <fullName evidence="2">Uncharacterized protein</fullName>
    </submittedName>
</protein>
<comment type="caution">
    <text evidence="2">The sequence shown here is derived from an EMBL/GenBank/DDBJ whole genome shotgun (WGS) entry which is preliminary data.</text>
</comment>
<feature type="region of interest" description="Disordered" evidence="1">
    <location>
        <begin position="166"/>
        <end position="202"/>
    </location>
</feature>
<dbReference type="AlphaFoldDB" id="A0A9Q0MZN4"/>
<reference evidence="2" key="1">
    <citation type="submission" date="2022-07" db="EMBL/GenBank/DDBJ databases">
        <authorList>
            <person name="Trinca V."/>
            <person name="Uliana J.V.C."/>
            <person name="Torres T.T."/>
            <person name="Ward R.J."/>
            <person name="Monesi N."/>
        </authorList>
    </citation>
    <scope>NUCLEOTIDE SEQUENCE</scope>
    <source>
        <strain evidence="2">HSMRA1968</strain>
        <tissue evidence="2">Whole embryos</tissue>
    </source>
</reference>
<feature type="compositionally biased region" description="Polar residues" evidence="1">
    <location>
        <begin position="121"/>
        <end position="130"/>
    </location>
</feature>
<proteinExistence type="predicted"/>
<feature type="compositionally biased region" description="Polar residues" evidence="1">
    <location>
        <begin position="10"/>
        <end position="27"/>
    </location>
</feature>
<organism evidence="2 3">
    <name type="scientific">Pseudolycoriella hygida</name>
    <dbReference type="NCBI Taxonomy" id="35572"/>
    <lineage>
        <taxon>Eukaryota</taxon>
        <taxon>Metazoa</taxon>
        <taxon>Ecdysozoa</taxon>
        <taxon>Arthropoda</taxon>
        <taxon>Hexapoda</taxon>
        <taxon>Insecta</taxon>
        <taxon>Pterygota</taxon>
        <taxon>Neoptera</taxon>
        <taxon>Endopterygota</taxon>
        <taxon>Diptera</taxon>
        <taxon>Nematocera</taxon>
        <taxon>Sciaroidea</taxon>
        <taxon>Sciaridae</taxon>
        <taxon>Pseudolycoriella</taxon>
    </lineage>
</organism>
<keyword evidence="3" id="KW-1185">Reference proteome</keyword>
<dbReference type="Proteomes" id="UP001151699">
    <property type="component" value="Chromosome B"/>
</dbReference>
<gene>
    <name evidence="2" type="ORF">Bhyg_05935</name>
</gene>
<evidence type="ECO:0000256" key="1">
    <source>
        <dbReference type="SAM" id="MobiDB-lite"/>
    </source>
</evidence>
<evidence type="ECO:0000313" key="2">
    <source>
        <dbReference type="EMBL" id="KAJ6641002.1"/>
    </source>
</evidence>
<feature type="region of interest" description="Disordered" evidence="1">
    <location>
        <begin position="112"/>
        <end position="154"/>
    </location>
</feature>
<dbReference type="EMBL" id="WJQU01000002">
    <property type="protein sequence ID" value="KAJ6641002.1"/>
    <property type="molecule type" value="Genomic_DNA"/>
</dbReference>
<feature type="region of interest" description="Disordered" evidence="1">
    <location>
        <begin position="1"/>
        <end position="29"/>
    </location>
</feature>